<dbReference type="PANTHER" id="PTHR16515">
    <property type="entry name" value="PR DOMAIN ZINC FINGER PROTEIN"/>
    <property type="match status" value="1"/>
</dbReference>
<evidence type="ECO:0000256" key="6">
    <source>
        <dbReference type="ARBA" id="ARBA00023015"/>
    </source>
</evidence>
<feature type="domain" description="C2H2-type" evidence="12">
    <location>
        <begin position="143"/>
        <end position="170"/>
    </location>
</feature>
<feature type="domain" description="C2H2-type" evidence="12">
    <location>
        <begin position="171"/>
        <end position="198"/>
    </location>
</feature>
<feature type="compositionally biased region" description="Polar residues" evidence="11">
    <location>
        <begin position="26"/>
        <end position="35"/>
    </location>
</feature>
<evidence type="ECO:0000256" key="7">
    <source>
        <dbReference type="ARBA" id="ARBA00023125"/>
    </source>
</evidence>
<dbReference type="FunFam" id="3.30.160.60:FF:000145">
    <property type="entry name" value="Zinc finger protein 574"/>
    <property type="match status" value="1"/>
</dbReference>
<comment type="subcellular location">
    <subcellularLocation>
        <location evidence="1">Nucleus</location>
    </subcellularLocation>
</comment>
<evidence type="ECO:0000256" key="8">
    <source>
        <dbReference type="ARBA" id="ARBA00023163"/>
    </source>
</evidence>
<keyword evidence="9" id="KW-0539">Nucleus</keyword>
<organism evidence="13">
    <name type="scientific">Timema genevievae</name>
    <name type="common">Walking stick</name>
    <dbReference type="NCBI Taxonomy" id="629358"/>
    <lineage>
        <taxon>Eukaryota</taxon>
        <taxon>Metazoa</taxon>
        <taxon>Ecdysozoa</taxon>
        <taxon>Arthropoda</taxon>
        <taxon>Hexapoda</taxon>
        <taxon>Insecta</taxon>
        <taxon>Pterygota</taxon>
        <taxon>Neoptera</taxon>
        <taxon>Polyneoptera</taxon>
        <taxon>Phasmatodea</taxon>
        <taxon>Timematodea</taxon>
        <taxon>Timematoidea</taxon>
        <taxon>Timematidae</taxon>
        <taxon>Timema</taxon>
    </lineage>
</organism>
<proteinExistence type="predicted"/>
<sequence>MALSSPTHKFTASGGHPNASEAHDISGSTSRINSGKSSVKLSHTVFAVFWNKNEDSTCLPRLIESELTKADTNDIEHPEENENNVSILSFVEVILDEGISHIGLNGREEIKTSDHGEREECLDVTKLSPSVSKRKRDRLNFRFQCNDCPKCYKFKYEIKNHAMKHTGERPFKCTFCDYKFRYSSHLTIHLKIHQGLRDFVCSECGKSFYRKHDLQRHGTVHSAKKPFSCELCEASFTQKSNLKAHNLTHDGLRPFQCKVCVKSYTKRCLLTRHEVSHSDSYSFQCSVCGKCFRHKSHLVGHTRTHAK</sequence>
<feature type="compositionally biased region" description="Polar residues" evidence="11">
    <location>
        <begin position="1"/>
        <end position="10"/>
    </location>
</feature>
<keyword evidence="3" id="KW-0677">Repeat</keyword>
<keyword evidence="5" id="KW-0862">Zinc</keyword>
<accession>A0A7R9JY66</accession>
<evidence type="ECO:0000256" key="5">
    <source>
        <dbReference type="ARBA" id="ARBA00022833"/>
    </source>
</evidence>
<dbReference type="GO" id="GO:0003677">
    <property type="term" value="F:DNA binding"/>
    <property type="evidence" value="ECO:0007669"/>
    <property type="project" value="UniProtKB-KW"/>
</dbReference>
<feature type="domain" description="C2H2-type" evidence="12">
    <location>
        <begin position="199"/>
        <end position="226"/>
    </location>
</feature>
<feature type="domain" description="C2H2-type" evidence="12">
    <location>
        <begin position="283"/>
        <end position="307"/>
    </location>
</feature>
<feature type="domain" description="C2H2-type" evidence="12">
    <location>
        <begin position="227"/>
        <end position="254"/>
    </location>
</feature>
<dbReference type="GO" id="GO:0010468">
    <property type="term" value="P:regulation of gene expression"/>
    <property type="evidence" value="ECO:0007669"/>
    <property type="project" value="TreeGrafter"/>
</dbReference>
<evidence type="ECO:0000256" key="2">
    <source>
        <dbReference type="ARBA" id="ARBA00022723"/>
    </source>
</evidence>
<evidence type="ECO:0000256" key="3">
    <source>
        <dbReference type="ARBA" id="ARBA00022737"/>
    </source>
</evidence>
<dbReference type="PROSITE" id="PS50157">
    <property type="entry name" value="ZINC_FINGER_C2H2_2"/>
    <property type="match status" value="6"/>
</dbReference>
<keyword evidence="4 10" id="KW-0863">Zinc-finger</keyword>
<dbReference type="SUPFAM" id="SSF57667">
    <property type="entry name" value="beta-beta-alpha zinc fingers"/>
    <property type="match status" value="3"/>
</dbReference>
<dbReference type="GO" id="GO:0005634">
    <property type="term" value="C:nucleus"/>
    <property type="evidence" value="ECO:0007669"/>
    <property type="project" value="UniProtKB-SubCell"/>
</dbReference>
<gene>
    <name evidence="13" type="ORF">TGEB3V08_LOCUS5542</name>
</gene>
<feature type="region of interest" description="Disordered" evidence="11">
    <location>
        <begin position="1"/>
        <end position="35"/>
    </location>
</feature>
<keyword evidence="2" id="KW-0479">Metal-binding</keyword>
<evidence type="ECO:0000256" key="10">
    <source>
        <dbReference type="PROSITE-ProRule" id="PRU00042"/>
    </source>
</evidence>
<evidence type="ECO:0000256" key="4">
    <source>
        <dbReference type="ARBA" id="ARBA00022771"/>
    </source>
</evidence>
<reference evidence="13" key="1">
    <citation type="submission" date="2020-11" db="EMBL/GenBank/DDBJ databases">
        <authorList>
            <person name="Tran Van P."/>
        </authorList>
    </citation>
    <scope>NUCLEOTIDE SEQUENCE</scope>
</reference>
<feature type="domain" description="C2H2-type" evidence="12">
    <location>
        <begin position="255"/>
        <end position="282"/>
    </location>
</feature>
<dbReference type="PANTHER" id="PTHR16515:SF49">
    <property type="entry name" value="GASTRULA ZINC FINGER PROTEIN XLCGF49.1-LIKE-RELATED"/>
    <property type="match status" value="1"/>
</dbReference>
<dbReference type="PROSITE" id="PS00028">
    <property type="entry name" value="ZINC_FINGER_C2H2_1"/>
    <property type="match status" value="5"/>
</dbReference>
<evidence type="ECO:0000256" key="11">
    <source>
        <dbReference type="SAM" id="MobiDB-lite"/>
    </source>
</evidence>
<dbReference type="Pfam" id="PF00096">
    <property type="entry name" value="zf-C2H2"/>
    <property type="match status" value="5"/>
</dbReference>
<dbReference type="FunFam" id="3.30.160.60:FF:000322">
    <property type="entry name" value="GDNF-inducible zinc finger protein 1"/>
    <property type="match status" value="1"/>
</dbReference>
<evidence type="ECO:0000256" key="9">
    <source>
        <dbReference type="ARBA" id="ARBA00023242"/>
    </source>
</evidence>
<dbReference type="Gene3D" id="3.30.160.60">
    <property type="entry name" value="Classic Zinc Finger"/>
    <property type="match status" value="6"/>
</dbReference>
<evidence type="ECO:0000313" key="13">
    <source>
        <dbReference type="EMBL" id="CAD7594020.1"/>
    </source>
</evidence>
<keyword evidence="6" id="KW-0805">Transcription regulation</keyword>
<dbReference type="InterPro" id="IPR013087">
    <property type="entry name" value="Znf_C2H2_type"/>
</dbReference>
<dbReference type="AlphaFoldDB" id="A0A7R9JY66"/>
<dbReference type="FunFam" id="3.30.160.60:FF:000624">
    <property type="entry name" value="zinc finger protein 697"/>
    <property type="match status" value="1"/>
</dbReference>
<dbReference type="SMART" id="SM00355">
    <property type="entry name" value="ZnF_C2H2"/>
    <property type="match status" value="6"/>
</dbReference>
<dbReference type="InterPro" id="IPR036236">
    <property type="entry name" value="Znf_C2H2_sf"/>
</dbReference>
<dbReference type="InterPro" id="IPR050331">
    <property type="entry name" value="Zinc_finger"/>
</dbReference>
<protein>
    <recommendedName>
        <fullName evidence="12">C2H2-type domain-containing protein</fullName>
    </recommendedName>
</protein>
<dbReference type="EMBL" id="OE841081">
    <property type="protein sequence ID" value="CAD7594020.1"/>
    <property type="molecule type" value="Genomic_DNA"/>
</dbReference>
<dbReference type="FunFam" id="3.30.160.60:FF:001009">
    <property type="entry name" value="Zinc finger protein 26"/>
    <property type="match status" value="1"/>
</dbReference>
<evidence type="ECO:0000259" key="12">
    <source>
        <dbReference type="PROSITE" id="PS50157"/>
    </source>
</evidence>
<dbReference type="GO" id="GO:0008270">
    <property type="term" value="F:zinc ion binding"/>
    <property type="evidence" value="ECO:0007669"/>
    <property type="project" value="UniProtKB-KW"/>
</dbReference>
<keyword evidence="8" id="KW-0804">Transcription</keyword>
<name>A0A7R9JY66_TIMGE</name>
<keyword evidence="7" id="KW-0238">DNA-binding</keyword>
<evidence type="ECO:0000256" key="1">
    <source>
        <dbReference type="ARBA" id="ARBA00004123"/>
    </source>
</evidence>